<dbReference type="InterPro" id="IPR036412">
    <property type="entry name" value="HAD-like_sf"/>
</dbReference>
<evidence type="ECO:0000313" key="2">
    <source>
        <dbReference type="Proteomes" id="UP001152755"/>
    </source>
</evidence>
<dbReference type="GO" id="GO:0016787">
    <property type="term" value="F:hydrolase activity"/>
    <property type="evidence" value="ECO:0007669"/>
    <property type="project" value="UniProtKB-KW"/>
</dbReference>
<proteinExistence type="predicted"/>
<dbReference type="SUPFAM" id="SSF56784">
    <property type="entry name" value="HAD-like"/>
    <property type="match status" value="1"/>
</dbReference>
<sequence>MDGVESRGVPVDERVAVFDNDGTLWTEKPVQIQMQFVLEQWARMAAHHPTLRLRQPFKAVVDKDLGWLSAAIDKHYSGDDSDMKVLAGAVAQASAGQEVESYSALAKYFLDSGMHPLLRRPYADCVYAPMIELLRYLEAHGFTTYIASGGDRDFMRPAGDMLYDIPRERVIGSSLGLTYADGALRYASTMAFLDDGPEKPARIWSRIGRRPLLVGGNANGDLPMLEFAREDGLRLIIRHDDADREFAYDTGAEDALKRAAAERWTTVSVRDDWTRVFPDSKQ</sequence>
<dbReference type="Gene3D" id="3.40.50.1000">
    <property type="entry name" value="HAD superfamily/HAD-like"/>
    <property type="match status" value="1"/>
</dbReference>
<reference evidence="1" key="1">
    <citation type="submission" date="2022-08" db="EMBL/GenBank/DDBJ databases">
        <title>Genome analysis of Corynebacteriales strain.</title>
        <authorList>
            <person name="Lee S.D."/>
        </authorList>
    </citation>
    <scope>NUCLEOTIDE SEQUENCE</scope>
    <source>
        <strain evidence="1">D3-21</strain>
    </source>
</reference>
<evidence type="ECO:0000313" key="1">
    <source>
        <dbReference type="EMBL" id="MDG3016415.1"/>
    </source>
</evidence>
<keyword evidence="2" id="KW-1185">Reference proteome</keyword>
<dbReference type="EMBL" id="JANRHA010000013">
    <property type="protein sequence ID" value="MDG3016415.1"/>
    <property type="molecule type" value="Genomic_DNA"/>
</dbReference>
<comment type="caution">
    <text evidence="1">The sequence shown here is derived from an EMBL/GenBank/DDBJ whole genome shotgun (WGS) entry which is preliminary data.</text>
</comment>
<name>A0A9X4REZ8_9ACTN</name>
<dbReference type="Pfam" id="PF12710">
    <property type="entry name" value="HAD"/>
    <property type="match status" value="1"/>
</dbReference>
<dbReference type="Proteomes" id="UP001152755">
    <property type="component" value="Unassembled WGS sequence"/>
</dbReference>
<dbReference type="InterPro" id="IPR023214">
    <property type="entry name" value="HAD_sf"/>
</dbReference>
<accession>A0A9X4REZ8</accession>
<organism evidence="1 2">
    <name type="scientific">Speluncibacter jeojiensis</name>
    <dbReference type="NCBI Taxonomy" id="2710754"/>
    <lineage>
        <taxon>Bacteria</taxon>
        <taxon>Bacillati</taxon>
        <taxon>Actinomycetota</taxon>
        <taxon>Actinomycetes</taxon>
        <taxon>Mycobacteriales</taxon>
        <taxon>Speluncibacteraceae</taxon>
        <taxon>Speluncibacter</taxon>
    </lineage>
</organism>
<protein>
    <submittedName>
        <fullName evidence="1">Haloacid dehalogenase-like hydrolase</fullName>
    </submittedName>
</protein>
<gene>
    <name evidence="1" type="ORF">NVS88_17815</name>
</gene>
<keyword evidence="1" id="KW-0378">Hydrolase</keyword>
<dbReference type="RefSeq" id="WP_277830556.1">
    <property type="nucleotide sequence ID" value="NZ_JAAIVF010000001.1"/>
</dbReference>
<dbReference type="AlphaFoldDB" id="A0A9X4REZ8"/>